<dbReference type="InterPro" id="IPR012310">
    <property type="entry name" value="DNA_ligase_ATP-dep_cent"/>
</dbReference>
<organism evidence="8 9">
    <name type="scientific">Cephalotrichum gorgonifer</name>
    <dbReference type="NCBI Taxonomy" id="2041049"/>
    <lineage>
        <taxon>Eukaryota</taxon>
        <taxon>Fungi</taxon>
        <taxon>Dikarya</taxon>
        <taxon>Ascomycota</taxon>
        <taxon>Pezizomycotina</taxon>
        <taxon>Sordariomycetes</taxon>
        <taxon>Hypocreomycetidae</taxon>
        <taxon>Microascales</taxon>
        <taxon>Microascaceae</taxon>
        <taxon>Cephalotrichum</taxon>
    </lineage>
</organism>
<feature type="compositionally biased region" description="Pro residues" evidence="6">
    <location>
        <begin position="724"/>
        <end position="734"/>
    </location>
</feature>
<dbReference type="GO" id="GO:0003910">
    <property type="term" value="F:DNA ligase (ATP) activity"/>
    <property type="evidence" value="ECO:0007669"/>
    <property type="project" value="InterPro"/>
</dbReference>
<name>A0AAE8MSH3_9PEZI</name>
<dbReference type="Gene3D" id="3.30.470.30">
    <property type="entry name" value="DNA ligase/mRNA capping enzyme"/>
    <property type="match status" value="1"/>
</dbReference>
<dbReference type="InterPro" id="IPR029710">
    <property type="entry name" value="LIG4"/>
</dbReference>
<dbReference type="Pfam" id="PF01068">
    <property type="entry name" value="DNA_ligase_A_M"/>
    <property type="match status" value="1"/>
</dbReference>
<feature type="compositionally biased region" description="Low complexity" evidence="6">
    <location>
        <begin position="801"/>
        <end position="810"/>
    </location>
</feature>
<dbReference type="Proteomes" id="UP001187682">
    <property type="component" value="Unassembled WGS sequence"/>
</dbReference>
<dbReference type="GO" id="GO:0006310">
    <property type="term" value="P:DNA recombination"/>
    <property type="evidence" value="ECO:0007669"/>
    <property type="project" value="InterPro"/>
</dbReference>
<dbReference type="GO" id="GO:0006297">
    <property type="term" value="P:nucleotide-excision repair, DNA gap filling"/>
    <property type="evidence" value="ECO:0007669"/>
    <property type="project" value="TreeGrafter"/>
</dbReference>
<dbReference type="EMBL" id="ONZQ02000001">
    <property type="protein sequence ID" value="SPN97627.1"/>
    <property type="molecule type" value="Genomic_DNA"/>
</dbReference>
<dbReference type="GO" id="GO:0032807">
    <property type="term" value="C:DNA ligase IV complex"/>
    <property type="evidence" value="ECO:0007669"/>
    <property type="project" value="TreeGrafter"/>
</dbReference>
<feature type="compositionally biased region" description="Polar residues" evidence="6">
    <location>
        <begin position="703"/>
        <end position="723"/>
    </location>
</feature>
<evidence type="ECO:0000313" key="8">
    <source>
        <dbReference type="EMBL" id="SPN97627.1"/>
    </source>
</evidence>
<dbReference type="InterPro" id="IPR036599">
    <property type="entry name" value="DNA_ligase_N_sf"/>
</dbReference>
<reference evidence="8" key="1">
    <citation type="submission" date="2018-03" db="EMBL/GenBank/DDBJ databases">
        <authorList>
            <person name="Guldener U."/>
        </authorList>
    </citation>
    <scope>NUCLEOTIDE SEQUENCE</scope>
</reference>
<dbReference type="SUPFAM" id="SSF56091">
    <property type="entry name" value="DNA ligase/mRNA capping enzyme, catalytic domain"/>
    <property type="match status" value="1"/>
</dbReference>
<comment type="caution">
    <text evidence="8">The sequence shown here is derived from an EMBL/GenBank/DDBJ whole genome shotgun (WGS) entry which is preliminary data.</text>
</comment>
<evidence type="ECO:0000256" key="4">
    <source>
        <dbReference type="ARBA" id="ARBA00022840"/>
    </source>
</evidence>
<dbReference type="InterPro" id="IPR012308">
    <property type="entry name" value="DNA_ligase_ATP-dep_N"/>
</dbReference>
<evidence type="ECO:0000256" key="1">
    <source>
        <dbReference type="ARBA" id="ARBA00007572"/>
    </source>
</evidence>
<feature type="region of interest" description="Disordered" evidence="6">
    <location>
        <begin position="677"/>
        <end position="741"/>
    </location>
</feature>
<dbReference type="AlphaFoldDB" id="A0AAE8MSH3"/>
<keyword evidence="4" id="KW-0067">ATP-binding</keyword>
<feature type="region of interest" description="Disordered" evidence="6">
    <location>
        <begin position="756"/>
        <end position="819"/>
    </location>
</feature>
<protein>
    <recommendedName>
        <fullName evidence="7">ATP-dependent DNA ligase family profile domain-containing protein</fullName>
    </recommendedName>
</protein>
<keyword evidence="2" id="KW-0436">Ligase</keyword>
<evidence type="ECO:0000256" key="2">
    <source>
        <dbReference type="ARBA" id="ARBA00022598"/>
    </source>
</evidence>
<dbReference type="GO" id="GO:0003677">
    <property type="term" value="F:DNA binding"/>
    <property type="evidence" value="ECO:0007669"/>
    <property type="project" value="InterPro"/>
</dbReference>
<dbReference type="InterPro" id="IPR012340">
    <property type="entry name" value="NA-bd_OB-fold"/>
</dbReference>
<evidence type="ECO:0000313" key="9">
    <source>
        <dbReference type="Proteomes" id="UP001187682"/>
    </source>
</evidence>
<gene>
    <name evidence="8" type="ORF">DNG_01139</name>
</gene>
<dbReference type="Pfam" id="PF04675">
    <property type="entry name" value="DNA_ligase_A_N"/>
    <property type="match status" value="1"/>
</dbReference>
<proteinExistence type="inferred from homology"/>
<dbReference type="PANTHER" id="PTHR45997">
    <property type="entry name" value="DNA LIGASE 4"/>
    <property type="match status" value="1"/>
</dbReference>
<sequence>MALPFSYICDLLEALYNQCIAGKHALTCETIRRWFHHHRQVIESLDSHNGAALLSTLLPARRTDRVYAIQAHRLEKIFARSQRLGASRISELHRYRVPGSGVDLADCIFAILKVTPNPTHHVTILEIDNLLNAVAAAIAFSSPAVRSAGGTISDSHRNGLESVYMRLTPLEAKWFTRLVLKDFRPIEIDEAVVLQSYHPVLPCIMKVLDHFCPAVALLERASKSSEQVGAVQGLSRRAILQHLKPTLGTKVGRPFWRKGRSIKHCLDIGHGRMSVEKKIDGEYCQVHVDLSLGRNCIQIFSKSGKDSTADRSRLHRTIRESLDIGQSTCKITKGCILEGELVVYSDYERKVLPFHKIRNHVTRSGRYMNSEMDSPPRAYEHLMIIYYDVLLVDDESLLGVRHSERFERLKRTIVTRQGHAEIVDRHVIDLGTHRAASDLRNLFAKAILAREEGLVLKPDDPFINLDRPGDFCGSPIKLKKEYIGNFGDVGDFAVVGARYDPSKAKCYQIPGLEWTHFYIACATSKGELYAAGVVPEFTVVAVVELNETMLKTVVTHSQPFAVSARDNHTLKLTIPTGLAQGKCPSIIFTRPLVFDIRCFSFDKEGNVDFYTPRFPAVSKVHFDRDYRSAMTFPELQELAAKATMEKPWEDRDSQELLGWLAALEGADPRGIAVDRVTQQTASTAPTPSPRPGRANSERPLSVVPSSAGSRKGSSQVSYRSAPMSTPPTSLPVGPPSSQQAPDTTLLVENAKDHLLDAKTPLPHQTGRNILSLGENHSPSQSKSQLSSPRSFKAPSARVIQSPPTTTTPSPRLDQVPPQSPLATASLCPIAGSNCQLHNRPILLSPSIAARNDITKTMLPRHGINSYITDHVSWDPENVDRPDTWKICLVDMDDRERTLGFLAGIEGRPLKTKRGREYIEIYDWRVLESVRDVEEGGQGLEGFDPFRRWFVGLV</sequence>
<comment type="similarity">
    <text evidence="1">Belongs to the ATP-dependent DNA ligase family.</text>
</comment>
<keyword evidence="5" id="KW-0539">Nucleus</keyword>
<keyword evidence="9" id="KW-1185">Reference proteome</keyword>
<keyword evidence="3" id="KW-0547">Nucleotide-binding</keyword>
<dbReference type="Gene3D" id="2.40.50.140">
    <property type="entry name" value="Nucleic acid-binding proteins"/>
    <property type="match status" value="1"/>
</dbReference>
<feature type="domain" description="ATP-dependent DNA ligase family profile" evidence="7">
    <location>
        <begin position="384"/>
        <end position="523"/>
    </location>
</feature>
<evidence type="ECO:0000256" key="3">
    <source>
        <dbReference type="ARBA" id="ARBA00022741"/>
    </source>
</evidence>
<dbReference type="Gene3D" id="1.10.3260.10">
    <property type="entry name" value="DNA ligase, ATP-dependent, N-terminal domain"/>
    <property type="match status" value="1"/>
</dbReference>
<feature type="compositionally biased region" description="Low complexity" evidence="6">
    <location>
        <begin position="777"/>
        <end position="790"/>
    </location>
</feature>
<dbReference type="PROSITE" id="PS50160">
    <property type="entry name" value="DNA_LIGASE_A3"/>
    <property type="match status" value="1"/>
</dbReference>
<dbReference type="PANTHER" id="PTHR45997:SF2">
    <property type="entry name" value="ATP DEPENDENT DNA LIGASE DOMAIN PROTEIN (AFU_ORTHOLOGUE AFUA_5G02430)"/>
    <property type="match status" value="1"/>
</dbReference>
<evidence type="ECO:0000256" key="5">
    <source>
        <dbReference type="ARBA" id="ARBA00023242"/>
    </source>
</evidence>
<evidence type="ECO:0000259" key="7">
    <source>
        <dbReference type="PROSITE" id="PS50160"/>
    </source>
</evidence>
<accession>A0AAE8MSH3</accession>
<dbReference type="GO" id="GO:0006303">
    <property type="term" value="P:double-strand break repair via nonhomologous end joining"/>
    <property type="evidence" value="ECO:0007669"/>
    <property type="project" value="TreeGrafter"/>
</dbReference>
<dbReference type="GO" id="GO:0005524">
    <property type="term" value="F:ATP binding"/>
    <property type="evidence" value="ECO:0007669"/>
    <property type="project" value="UniProtKB-KW"/>
</dbReference>
<evidence type="ECO:0000256" key="6">
    <source>
        <dbReference type="SAM" id="MobiDB-lite"/>
    </source>
</evidence>